<sequence length="505" mass="53711">MSHQTTDPAPTTADGVELSAEGYAKALSSRQVTMIAIGGAIGVGLFMGAGGRLASTGPALIFSYAIAGLLGFFLMRAMGELIMYRRTSGSFVSYTGEFFGAKGAYVSGWAYVLNWAMTGVAELIAIGLYVSHLLPSIPWILSAIIALVLLTSVNMISVKIFGEFEFWASVFKVFAIVAFLLIGTILVIMRTNIAGHEAGFHNLTAVGGSMFPSGFFPMILVLSGVVFAYNGIEMIGITAGEMQNAEKEVPKAIRAVVVRILVFYVGSVTLLALLLPSDVYQSGVSPFVTVFSQLGWGWVGTLMTLVVVTAALSSCNSGLYSIGRVFRQMAHNGHAPQWLTKMNSRHVPYASILAIAGFYLVGIVAAYLITGGKGSGNVAFDLALETAAVGVLLSWAAIFASQIALRKRHGNVSKLPMPGGIVASWISIAAIAGILILIGFNTQELEDGSTFPMGLLTVASLPVFLILLAIGWPLVKRTNPERQEQAWYDKQAVVEHETVANIANH</sequence>
<comment type="similarity">
    <text evidence="2">Belongs to the amino acid-polyamine-organocation (APC) superfamily. Amino acid transporter (AAT) (TC 2.A.3.1) family.</text>
</comment>
<evidence type="ECO:0000256" key="4">
    <source>
        <dbReference type="ARBA" id="ARBA00022692"/>
    </source>
</evidence>
<feature type="transmembrane region" description="Helical" evidence="8">
    <location>
        <begin position="209"/>
        <end position="232"/>
    </location>
</feature>
<keyword evidence="7 8" id="KW-0472">Membrane</keyword>
<feature type="transmembrane region" description="Helical" evidence="8">
    <location>
        <begin position="452"/>
        <end position="475"/>
    </location>
</feature>
<keyword evidence="6 8" id="KW-1133">Transmembrane helix</keyword>
<dbReference type="AlphaFoldDB" id="A0AAE3YGN8"/>
<feature type="transmembrane region" description="Helical" evidence="8">
    <location>
        <begin position="417"/>
        <end position="440"/>
    </location>
</feature>
<feature type="transmembrane region" description="Helical" evidence="8">
    <location>
        <begin position="347"/>
        <end position="370"/>
    </location>
</feature>
<dbReference type="GO" id="GO:0016020">
    <property type="term" value="C:membrane"/>
    <property type="evidence" value="ECO:0007669"/>
    <property type="project" value="UniProtKB-SubCell"/>
</dbReference>
<dbReference type="Pfam" id="PF00324">
    <property type="entry name" value="AA_permease"/>
    <property type="match status" value="1"/>
</dbReference>
<feature type="transmembrane region" description="Helical" evidence="8">
    <location>
        <begin position="59"/>
        <end position="78"/>
    </location>
</feature>
<gene>
    <name evidence="10" type="ORF">J2S35_001322</name>
</gene>
<accession>A0AAE3YGN8</accession>
<dbReference type="GO" id="GO:0006865">
    <property type="term" value="P:amino acid transport"/>
    <property type="evidence" value="ECO:0007669"/>
    <property type="project" value="UniProtKB-KW"/>
</dbReference>
<dbReference type="PANTHER" id="PTHR43495:SF1">
    <property type="entry name" value="L-ASPARAGINE PERMEASE"/>
    <property type="match status" value="1"/>
</dbReference>
<feature type="transmembrane region" description="Helical" evidence="8">
    <location>
        <begin position="136"/>
        <end position="158"/>
    </location>
</feature>
<evidence type="ECO:0000256" key="3">
    <source>
        <dbReference type="ARBA" id="ARBA00022448"/>
    </source>
</evidence>
<evidence type="ECO:0000256" key="7">
    <source>
        <dbReference type="ARBA" id="ARBA00023136"/>
    </source>
</evidence>
<feature type="transmembrane region" description="Helical" evidence="8">
    <location>
        <begin position="252"/>
        <end position="275"/>
    </location>
</feature>
<evidence type="ECO:0000259" key="9">
    <source>
        <dbReference type="Pfam" id="PF00324"/>
    </source>
</evidence>
<proteinExistence type="inferred from homology"/>
<evidence type="ECO:0000313" key="11">
    <source>
        <dbReference type="Proteomes" id="UP001247307"/>
    </source>
</evidence>
<dbReference type="EMBL" id="JAVDUI010000001">
    <property type="protein sequence ID" value="MDR6892382.1"/>
    <property type="molecule type" value="Genomic_DNA"/>
</dbReference>
<evidence type="ECO:0000256" key="8">
    <source>
        <dbReference type="SAM" id="Phobius"/>
    </source>
</evidence>
<keyword evidence="4 8" id="KW-0812">Transmembrane</keyword>
<evidence type="ECO:0000256" key="2">
    <source>
        <dbReference type="ARBA" id="ARBA00008583"/>
    </source>
</evidence>
<dbReference type="PIRSF" id="PIRSF006060">
    <property type="entry name" value="AA_transporter"/>
    <property type="match status" value="1"/>
</dbReference>
<dbReference type="PANTHER" id="PTHR43495">
    <property type="entry name" value="GABA PERMEASE"/>
    <property type="match status" value="1"/>
</dbReference>
<protein>
    <submittedName>
        <fullName evidence="10">L-asparagine permease</fullName>
    </submittedName>
</protein>
<evidence type="ECO:0000313" key="10">
    <source>
        <dbReference type="EMBL" id="MDR6892382.1"/>
    </source>
</evidence>
<dbReference type="InterPro" id="IPR004841">
    <property type="entry name" value="AA-permease/SLC12A_dom"/>
</dbReference>
<dbReference type="FunFam" id="1.20.1740.10:FF:000001">
    <property type="entry name" value="Amino acid permease"/>
    <property type="match status" value="1"/>
</dbReference>
<keyword evidence="11" id="KW-1185">Reference proteome</keyword>
<evidence type="ECO:0000256" key="6">
    <source>
        <dbReference type="ARBA" id="ARBA00022989"/>
    </source>
</evidence>
<evidence type="ECO:0000256" key="5">
    <source>
        <dbReference type="ARBA" id="ARBA00022970"/>
    </source>
</evidence>
<comment type="caution">
    <text evidence="10">The sequence shown here is derived from an EMBL/GenBank/DDBJ whole genome shotgun (WGS) entry which is preliminary data.</text>
</comment>
<evidence type="ECO:0000256" key="1">
    <source>
        <dbReference type="ARBA" id="ARBA00004141"/>
    </source>
</evidence>
<dbReference type="Gene3D" id="1.20.1740.10">
    <property type="entry name" value="Amino acid/polyamine transporter I"/>
    <property type="match status" value="1"/>
</dbReference>
<keyword evidence="5" id="KW-0029">Amino-acid transport</keyword>
<feature type="domain" description="Amino acid permease/ SLC12A" evidence="9">
    <location>
        <begin position="32"/>
        <end position="479"/>
    </location>
</feature>
<feature type="transmembrane region" description="Helical" evidence="8">
    <location>
        <begin position="32"/>
        <end position="53"/>
    </location>
</feature>
<dbReference type="GO" id="GO:0055085">
    <property type="term" value="P:transmembrane transport"/>
    <property type="evidence" value="ECO:0007669"/>
    <property type="project" value="InterPro"/>
</dbReference>
<dbReference type="RefSeq" id="WP_309851301.1">
    <property type="nucleotide sequence ID" value="NZ_BAAAIU010000003.1"/>
</dbReference>
<comment type="subcellular location">
    <subcellularLocation>
        <location evidence="1">Membrane</location>
        <topology evidence="1">Multi-pass membrane protein</topology>
    </subcellularLocation>
</comment>
<feature type="transmembrane region" description="Helical" evidence="8">
    <location>
        <begin position="109"/>
        <end position="130"/>
    </location>
</feature>
<name>A0AAE3YGN8_9MICC</name>
<feature type="transmembrane region" description="Helical" evidence="8">
    <location>
        <begin position="170"/>
        <end position="189"/>
    </location>
</feature>
<organism evidence="10 11">
    <name type="scientific">Falsarthrobacter nasiphocae</name>
    <dbReference type="NCBI Taxonomy" id="189863"/>
    <lineage>
        <taxon>Bacteria</taxon>
        <taxon>Bacillati</taxon>
        <taxon>Actinomycetota</taxon>
        <taxon>Actinomycetes</taxon>
        <taxon>Micrococcales</taxon>
        <taxon>Micrococcaceae</taxon>
        <taxon>Falsarthrobacter</taxon>
    </lineage>
</organism>
<dbReference type="Proteomes" id="UP001247307">
    <property type="component" value="Unassembled WGS sequence"/>
</dbReference>
<keyword evidence="3" id="KW-0813">Transport</keyword>
<feature type="transmembrane region" description="Helical" evidence="8">
    <location>
        <begin position="295"/>
        <end position="319"/>
    </location>
</feature>
<reference evidence="10" key="1">
    <citation type="submission" date="2023-07" db="EMBL/GenBank/DDBJ databases">
        <title>Sequencing the genomes of 1000 actinobacteria strains.</title>
        <authorList>
            <person name="Klenk H.-P."/>
        </authorList>
    </citation>
    <scope>NUCLEOTIDE SEQUENCE</scope>
    <source>
        <strain evidence="10">DSM 13988</strain>
    </source>
</reference>
<feature type="transmembrane region" description="Helical" evidence="8">
    <location>
        <begin position="382"/>
        <end position="405"/>
    </location>
</feature>